<sequence length="113" mass="12937">MIGNAKGVKVKTFDDYTDGCAVSKLNKFIEENPDINILEIKYFNGYSVVDNNDMSYGRENAMIIYRESLPTHGCFFKDIEENGLLGKSGEIQLEKVIDDIMKNNQKLIDKYKK</sequence>
<evidence type="ECO:0000313" key="1">
    <source>
        <dbReference type="EMBL" id="UGO50946.1"/>
    </source>
</evidence>
<protein>
    <submittedName>
        <fullName evidence="1">Uncharacterized protein</fullName>
    </submittedName>
</protein>
<dbReference type="EMBL" id="OK499992">
    <property type="protein sequence ID" value="UGO50946.1"/>
    <property type="molecule type" value="Genomic_DNA"/>
</dbReference>
<proteinExistence type="predicted"/>
<organism evidence="1 2">
    <name type="scientific">Bacillus phage vB_BanS_Nate</name>
    <dbReference type="NCBI Taxonomy" id="2894788"/>
    <lineage>
        <taxon>Viruses</taxon>
        <taxon>Duplodnaviria</taxon>
        <taxon>Heunggongvirae</taxon>
        <taxon>Uroviricota</taxon>
        <taxon>Caudoviricetes</taxon>
        <taxon>Joanripponvirinae</taxon>
        <taxon>Natevirus</taxon>
        <taxon>Natevirus nate</taxon>
    </lineage>
</organism>
<evidence type="ECO:0000313" key="2">
    <source>
        <dbReference type="Proteomes" id="UP000827544"/>
    </source>
</evidence>
<reference evidence="1" key="1">
    <citation type="submission" date="2021-10" db="EMBL/GenBank/DDBJ databases">
        <authorList>
            <person name="Lavering E.D."/>
            <person name="James R."/>
            <person name="Fairholm J.D."/>
            <person name="Ogilvie B.H."/>
            <person name="Thurgood T.L."/>
            <person name="Robison R.A."/>
            <person name="Grose J.H."/>
        </authorList>
    </citation>
    <scope>NUCLEOTIDE SEQUENCE</scope>
</reference>
<name>A0AAE8YUU2_9CAUD</name>
<dbReference type="Proteomes" id="UP000827544">
    <property type="component" value="Segment"/>
</dbReference>
<keyword evidence="2" id="KW-1185">Reference proteome</keyword>
<gene>
    <name evidence="1" type="ORF">NATE_93</name>
</gene>
<accession>A0AAE8YUU2</accession>